<keyword evidence="1" id="KW-0732">Signal</keyword>
<comment type="caution">
    <text evidence="2">The sequence shown here is derived from an EMBL/GenBank/DDBJ whole genome shotgun (WGS) entry which is preliminary data.</text>
</comment>
<reference evidence="2" key="1">
    <citation type="journal article" date="2019" name="Beilstein J. Org. Chem.">
        <title>Nanangenines: drimane sesquiterpenoids as the dominant metabolite cohort of a novel Australian fungus, Aspergillus nanangensis.</title>
        <authorList>
            <person name="Lacey H.J."/>
            <person name="Gilchrist C.L.M."/>
            <person name="Crombie A."/>
            <person name="Kalaitzis J.A."/>
            <person name="Vuong D."/>
            <person name="Rutledge P.J."/>
            <person name="Turner P."/>
            <person name="Pitt J.I."/>
            <person name="Lacey E."/>
            <person name="Chooi Y.H."/>
            <person name="Piggott A.M."/>
        </authorList>
    </citation>
    <scope>NUCLEOTIDE SEQUENCE</scope>
    <source>
        <strain evidence="2">MST-FP2251</strain>
    </source>
</reference>
<protein>
    <submittedName>
        <fullName evidence="2">Uncharacterized protein</fullName>
    </submittedName>
</protein>
<keyword evidence="3" id="KW-1185">Reference proteome</keyword>
<proteinExistence type="predicted"/>
<sequence length="105" mass="10790">MKTSVIAATLTTLAGLVSATPVDKRSAVATIRFEGAADAGFTQGFLVDDQIYGIFDKLSISHIKGAEGAVCTFHGVDGSTTVVSGSQTVDVGPPQTQIWGTCKSL</sequence>
<feature type="signal peptide" evidence="1">
    <location>
        <begin position="1"/>
        <end position="19"/>
    </location>
</feature>
<dbReference type="AlphaFoldDB" id="A0AAD4CJD2"/>
<dbReference type="EMBL" id="VCAU01000060">
    <property type="protein sequence ID" value="KAF9887506.1"/>
    <property type="molecule type" value="Genomic_DNA"/>
</dbReference>
<evidence type="ECO:0000256" key="1">
    <source>
        <dbReference type="SAM" id="SignalP"/>
    </source>
</evidence>
<organism evidence="2 3">
    <name type="scientific">Aspergillus nanangensis</name>
    <dbReference type="NCBI Taxonomy" id="2582783"/>
    <lineage>
        <taxon>Eukaryota</taxon>
        <taxon>Fungi</taxon>
        <taxon>Dikarya</taxon>
        <taxon>Ascomycota</taxon>
        <taxon>Pezizomycotina</taxon>
        <taxon>Eurotiomycetes</taxon>
        <taxon>Eurotiomycetidae</taxon>
        <taxon>Eurotiales</taxon>
        <taxon>Aspergillaceae</taxon>
        <taxon>Aspergillus</taxon>
        <taxon>Aspergillus subgen. Circumdati</taxon>
    </lineage>
</organism>
<gene>
    <name evidence="2" type="ORF">FE257_010084</name>
</gene>
<name>A0AAD4CJD2_ASPNN</name>
<reference evidence="2" key="2">
    <citation type="submission" date="2020-02" db="EMBL/GenBank/DDBJ databases">
        <authorList>
            <person name="Gilchrist C.L.M."/>
            <person name="Chooi Y.-H."/>
        </authorList>
    </citation>
    <scope>NUCLEOTIDE SEQUENCE</scope>
    <source>
        <strain evidence="2">MST-FP2251</strain>
    </source>
</reference>
<evidence type="ECO:0000313" key="3">
    <source>
        <dbReference type="Proteomes" id="UP001194746"/>
    </source>
</evidence>
<accession>A0AAD4CJD2</accession>
<evidence type="ECO:0000313" key="2">
    <source>
        <dbReference type="EMBL" id="KAF9887506.1"/>
    </source>
</evidence>
<feature type="chain" id="PRO_5042175132" evidence="1">
    <location>
        <begin position="20"/>
        <end position="105"/>
    </location>
</feature>
<dbReference type="Proteomes" id="UP001194746">
    <property type="component" value="Unassembled WGS sequence"/>
</dbReference>